<name>A0ACC6M4A7_9BACI</name>
<dbReference type="EMBL" id="JAWZSR010000003">
    <property type="protein sequence ID" value="MDX8045795.1"/>
    <property type="molecule type" value="Genomic_DNA"/>
</dbReference>
<keyword evidence="2" id="KW-1185">Reference proteome</keyword>
<dbReference type="Proteomes" id="UP001277972">
    <property type="component" value="Unassembled WGS sequence"/>
</dbReference>
<sequence length="362" mass="43119">MLQAENEQGDLVPLWQLAREQIKQIKDKNFYCPGCKEKVLIKAGWKNTPHFAHQKQTNCTLSTGEGIYHENGKKDIYVWLKKQGFTVHLEYYLPAIKQRADIYLEVNKKRIAIEYQCATISRNEIMERTNGYRSIGIIPIWILGANKLRRKAASSLHIPSANQAFLHQFHPSFPISLYYYCSDEKKWIIYQDIIFLSKTLTYGVLHVKSLSSTLFQDLFKVRTRNRQSFHSYWHKYKSKWKHRPAPNYYQEETNWRQWLYLHQLTVQSLPTYSYFPITTQFQMKTPPWIWQSKLYVELFLTHDIFTIQEAQYLLQKHYLPAEHFPLIQVNQDPIGEYLQQLVHINILQKVSNISYKVVHTIV</sequence>
<accession>A0ACC6M4A7</accession>
<gene>
    <name evidence="1" type="ORF">SH601_07305</name>
</gene>
<reference evidence="1" key="1">
    <citation type="submission" date="2023-11" db="EMBL/GenBank/DDBJ databases">
        <title>Gracilibacillus pellucida a moderately halophilic bacterium isolated from saline soil in Xinjiang province.</title>
        <authorList>
            <person name="Zhang Z."/>
            <person name="Tan F."/>
            <person name="Wang Y."/>
            <person name="Xia M."/>
        </authorList>
    </citation>
    <scope>NUCLEOTIDE SEQUENCE</scope>
    <source>
        <strain evidence="1">S3-1-1</strain>
    </source>
</reference>
<proteinExistence type="predicted"/>
<comment type="caution">
    <text evidence="1">The sequence shown here is derived from an EMBL/GenBank/DDBJ whole genome shotgun (WGS) entry which is preliminary data.</text>
</comment>
<protein>
    <submittedName>
        <fullName evidence="1">Competence protein CoiA family protein</fullName>
    </submittedName>
</protein>
<organism evidence="1 2">
    <name type="scientific">Gracilibacillus pellucidus</name>
    <dbReference type="NCBI Taxonomy" id="3095368"/>
    <lineage>
        <taxon>Bacteria</taxon>
        <taxon>Bacillati</taxon>
        <taxon>Bacillota</taxon>
        <taxon>Bacilli</taxon>
        <taxon>Bacillales</taxon>
        <taxon>Bacillaceae</taxon>
        <taxon>Gracilibacillus</taxon>
    </lineage>
</organism>
<evidence type="ECO:0000313" key="1">
    <source>
        <dbReference type="EMBL" id="MDX8045795.1"/>
    </source>
</evidence>
<evidence type="ECO:0000313" key="2">
    <source>
        <dbReference type="Proteomes" id="UP001277972"/>
    </source>
</evidence>